<feature type="active site" description="O-(5'-phospho-DNA)-serine intermediate" evidence="4">
    <location>
        <position position="70"/>
    </location>
</feature>
<comment type="caution">
    <text evidence="6">The sequence shown here is derived from an EMBL/GenBank/DDBJ whole genome shotgun (WGS) entry which is preliminary data.</text>
</comment>
<dbReference type="PANTHER" id="PTHR30461:SF2">
    <property type="entry name" value="SERINE RECOMBINASE PINE-RELATED"/>
    <property type="match status" value="1"/>
</dbReference>
<evidence type="ECO:0000256" key="3">
    <source>
        <dbReference type="ARBA" id="ARBA00023172"/>
    </source>
</evidence>
<reference evidence="7" key="1">
    <citation type="journal article" date="2019" name="Int. J. Syst. Evol. Microbiol.">
        <title>The Global Catalogue of Microorganisms (GCM) 10K type strain sequencing project: providing services to taxonomists for standard genome sequencing and annotation.</title>
        <authorList>
            <consortium name="The Broad Institute Genomics Platform"/>
            <consortium name="The Broad Institute Genome Sequencing Center for Infectious Disease"/>
            <person name="Wu L."/>
            <person name="Ma J."/>
        </authorList>
    </citation>
    <scope>NUCLEOTIDE SEQUENCE [LARGE SCALE GENOMIC DNA]</scope>
    <source>
        <strain evidence="7">CGMCC 1.12923</strain>
    </source>
</reference>
<dbReference type="CDD" id="cd00569">
    <property type="entry name" value="HTH_Hin_like"/>
    <property type="match status" value="1"/>
</dbReference>
<dbReference type="PROSITE" id="PS00397">
    <property type="entry name" value="RECOMBINASES_1"/>
    <property type="match status" value="1"/>
</dbReference>
<dbReference type="SUPFAM" id="SSF53041">
    <property type="entry name" value="Resolvase-like"/>
    <property type="match status" value="1"/>
</dbReference>
<evidence type="ECO:0000256" key="2">
    <source>
        <dbReference type="ARBA" id="ARBA00023125"/>
    </source>
</evidence>
<keyword evidence="2" id="KW-0238">DNA-binding</keyword>
<dbReference type="EMBL" id="BMGJ01000005">
    <property type="protein sequence ID" value="GGD61671.1"/>
    <property type="molecule type" value="Genomic_DNA"/>
</dbReference>
<keyword evidence="3" id="KW-0233">DNA recombination</keyword>
<dbReference type="InterPro" id="IPR006119">
    <property type="entry name" value="Resolv_N"/>
</dbReference>
<dbReference type="InterPro" id="IPR006118">
    <property type="entry name" value="Recombinase_CS"/>
</dbReference>
<proteinExistence type="predicted"/>
<dbReference type="PROSITE" id="PS00398">
    <property type="entry name" value="RECOMBINASES_2"/>
    <property type="match status" value="1"/>
</dbReference>
<dbReference type="PANTHER" id="PTHR30461">
    <property type="entry name" value="DNA-INVERTASE FROM LAMBDOID PROPHAGE"/>
    <property type="match status" value="1"/>
</dbReference>
<gene>
    <name evidence="6" type="ORF">GCM10011357_16230</name>
</gene>
<dbReference type="InterPro" id="IPR050639">
    <property type="entry name" value="SSR_resolvase"/>
</dbReference>
<dbReference type="Proteomes" id="UP000614272">
    <property type="component" value="Unassembled WGS sequence"/>
</dbReference>
<dbReference type="InterPro" id="IPR036162">
    <property type="entry name" value="Resolvase-like_N_sf"/>
</dbReference>
<dbReference type="Gene3D" id="1.10.10.60">
    <property type="entry name" value="Homeodomain-like"/>
    <property type="match status" value="1"/>
</dbReference>
<evidence type="ECO:0000256" key="1">
    <source>
        <dbReference type="ARBA" id="ARBA00022908"/>
    </source>
</evidence>
<evidence type="ECO:0000256" key="4">
    <source>
        <dbReference type="PROSITE-ProRule" id="PRU10137"/>
    </source>
</evidence>
<name>A0ABQ1R808_9ALTE</name>
<dbReference type="Gene3D" id="3.40.50.1390">
    <property type="entry name" value="Resolvase, N-terminal catalytic domain"/>
    <property type="match status" value="1"/>
</dbReference>
<dbReference type="PROSITE" id="PS51736">
    <property type="entry name" value="RECOMBINASES_3"/>
    <property type="match status" value="1"/>
</dbReference>
<organism evidence="6 7">
    <name type="scientific">Lacimicrobium alkaliphilum</name>
    <dbReference type="NCBI Taxonomy" id="1526571"/>
    <lineage>
        <taxon>Bacteria</taxon>
        <taxon>Pseudomonadati</taxon>
        <taxon>Pseudomonadota</taxon>
        <taxon>Gammaproteobacteria</taxon>
        <taxon>Alteromonadales</taxon>
        <taxon>Alteromonadaceae</taxon>
        <taxon>Lacimicrobium</taxon>
    </lineage>
</organism>
<keyword evidence="1" id="KW-0229">DNA integration</keyword>
<evidence type="ECO:0000313" key="6">
    <source>
        <dbReference type="EMBL" id="GGD61671.1"/>
    </source>
</evidence>
<dbReference type="Pfam" id="PF00239">
    <property type="entry name" value="Resolvase"/>
    <property type="match status" value="1"/>
</dbReference>
<evidence type="ECO:0000313" key="7">
    <source>
        <dbReference type="Proteomes" id="UP000614272"/>
    </source>
</evidence>
<dbReference type="CDD" id="cd03768">
    <property type="entry name" value="SR_ResInv"/>
    <property type="match status" value="1"/>
</dbReference>
<feature type="domain" description="Resolvase/invertase-type recombinase catalytic" evidence="5">
    <location>
        <begin position="62"/>
        <end position="195"/>
    </location>
</feature>
<evidence type="ECO:0000259" key="5">
    <source>
        <dbReference type="PROSITE" id="PS51736"/>
    </source>
</evidence>
<protein>
    <recommendedName>
        <fullName evidence="5">Resolvase/invertase-type recombinase catalytic domain-containing protein</fullName>
    </recommendedName>
</protein>
<accession>A0ABQ1R808</accession>
<sequence length="248" mass="28441">MWFNFFSLLKNKVDIRNKEAMQIKRPFSFILISLLIYFDFHLPKCKRIRKVINVKKTGFLFMKIGYARVSTDEQCEDAQIDALKRFGCQRVYREKISGKSAKRPELSRLLDALRPGDIVVVQRLDRLGRSLSDLIDLLNGFKNIDVQFVSLHENIDTTSASGELMFHMIGAIAQFERRLISERTKLGLQAARARGRKGGRKAKMSVTDIKKAKAMLLDPDMTKAEVAKHFDVSRPTLNKALSMYSQPQ</sequence>
<dbReference type="SMART" id="SM00857">
    <property type="entry name" value="Resolvase"/>
    <property type="match status" value="1"/>
</dbReference>
<keyword evidence="7" id="KW-1185">Reference proteome</keyword>